<dbReference type="PANTHER" id="PTHR22961:SF13">
    <property type="entry name" value="TRIBBLES"/>
    <property type="match status" value="1"/>
</dbReference>
<dbReference type="GO" id="GO:0032436">
    <property type="term" value="P:positive regulation of proteasomal ubiquitin-dependent protein catabolic process"/>
    <property type="evidence" value="ECO:0007669"/>
    <property type="project" value="TreeGrafter"/>
</dbReference>
<gene>
    <name evidence="2" type="ORF">BC936DRAFT_145239</name>
</gene>
<dbReference type="GO" id="GO:0005634">
    <property type="term" value="C:nucleus"/>
    <property type="evidence" value="ECO:0007669"/>
    <property type="project" value="TreeGrafter"/>
</dbReference>
<dbReference type="GO" id="GO:0031434">
    <property type="term" value="F:mitogen-activated protein kinase kinase binding"/>
    <property type="evidence" value="ECO:0007669"/>
    <property type="project" value="TreeGrafter"/>
</dbReference>
<feature type="region of interest" description="Disordered" evidence="1">
    <location>
        <begin position="72"/>
        <end position="94"/>
    </location>
</feature>
<keyword evidence="3" id="KW-1185">Reference proteome</keyword>
<evidence type="ECO:0000313" key="2">
    <source>
        <dbReference type="EMBL" id="RUP47875.1"/>
    </source>
</evidence>
<evidence type="ECO:0008006" key="4">
    <source>
        <dbReference type="Google" id="ProtNLM"/>
    </source>
</evidence>
<dbReference type="Gene3D" id="1.10.510.10">
    <property type="entry name" value="Transferase(Phosphotransferase) domain 1"/>
    <property type="match status" value="1"/>
</dbReference>
<dbReference type="Proteomes" id="UP000268093">
    <property type="component" value="Unassembled WGS sequence"/>
</dbReference>
<name>A0A433DAI4_9FUNG</name>
<dbReference type="PANTHER" id="PTHR22961">
    <property type="entry name" value="SER/THR PROTEIN KINASE-TRB"/>
    <property type="match status" value="1"/>
</dbReference>
<accession>A0A433DAI4</accession>
<dbReference type="AlphaFoldDB" id="A0A433DAI4"/>
<organism evidence="2 3">
    <name type="scientific">Jimgerdemannia flammicorona</name>
    <dbReference type="NCBI Taxonomy" id="994334"/>
    <lineage>
        <taxon>Eukaryota</taxon>
        <taxon>Fungi</taxon>
        <taxon>Fungi incertae sedis</taxon>
        <taxon>Mucoromycota</taxon>
        <taxon>Mucoromycotina</taxon>
        <taxon>Endogonomycetes</taxon>
        <taxon>Endogonales</taxon>
        <taxon>Endogonaceae</taxon>
        <taxon>Jimgerdemannia</taxon>
    </lineage>
</organism>
<protein>
    <recommendedName>
        <fullName evidence="4">Protein kinase domain-containing protein</fullName>
    </recommendedName>
</protein>
<reference evidence="2 3" key="1">
    <citation type="journal article" date="2018" name="New Phytol.">
        <title>Phylogenomics of Endogonaceae and evolution of mycorrhizas within Mucoromycota.</title>
        <authorList>
            <person name="Chang Y."/>
            <person name="Desiro A."/>
            <person name="Na H."/>
            <person name="Sandor L."/>
            <person name="Lipzen A."/>
            <person name="Clum A."/>
            <person name="Barry K."/>
            <person name="Grigoriev I.V."/>
            <person name="Martin F.M."/>
            <person name="Stajich J.E."/>
            <person name="Smith M.E."/>
            <person name="Bonito G."/>
            <person name="Spatafora J.W."/>
        </authorList>
    </citation>
    <scope>NUCLEOTIDE SEQUENCE [LARGE SCALE GENOMIC DNA]</scope>
    <source>
        <strain evidence="2 3">GMNB39</strain>
    </source>
</reference>
<proteinExistence type="predicted"/>
<dbReference type="EMBL" id="RBNI01004007">
    <property type="protein sequence ID" value="RUP47875.1"/>
    <property type="molecule type" value="Genomic_DNA"/>
</dbReference>
<evidence type="ECO:0000313" key="3">
    <source>
        <dbReference type="Proteomes" id="UP000268093"/>
    </source>
</evidence>
<dbReference type="InterPro" id="IPR011009">
    <property type="entry name" value="Kinase-like_dom_sf"/>
</dbReference>
<dbReference type="InterPro" id="IPR024104">
    <property type="entry name" value="Tribbles/Ser_Thr_kinase_40"/>
</dbReference>
<dbReference type="OrthoDB" id="410920at2759"/>
<sequence>MFDGMLMGQYKQSRRHLIGSTLGYSGRESRNWLNGSVGECTKCMTMTVDCFWAEVQKVYQHGTVDKWNKPHVLRPTQQPPPSHPPTHPSLLPPVPFKVNPPAERDKMRAVHPLPRVLTPPRTPCTPPHPQYPQCAVGLPTLESAMDARPDYVPSSPLDDPLYAIPEEDHNRQNQRQSAESATRAPRFAQAEDEVKVRFRNLVVSTYDAYMKNMPVTKELTIVFDKYDMVESFKVGGDYVMANDFNDDLRRFSTNPQYIPPEVGTGRSYQKQAVEVWILGITLFWMLANKFPFSAKNDRTLLKKMSRSDFTIPSYLSNGEFQPLPPIHRNVQVIPSLTISSPSTFPQSQRT</sequence>
<dbReference type="SUPFAM" id="SSF56112">
    <property type="entry name" value="Protein kinase-like (PK-like)"/>
    <property type="match status" value="1"/>
</dbReference>
<comment type="caution">
    <text evidence="2">The sequence shown here is derived from an EMBL/GenBank/DDBJ whole genome shotgun (WGS) entry which is preliminary data.</text>
</comment>
<feature type="compositionally biased region" description="Pro residues" evidence="1">
    <location>
        <begin position="77"/>
        <end position="94"/>
    </location>
</feature>
<evidence type="ECO:0000256" key="1">
    <source>
        <dbReference type="SAM" id="MobiDB-lite"/>
    </source>
</evidence>